<dbReference type="Proteomes" id="UP000198742">
    <property type="component" value="Unassembled WGS sequence"/>
</dbReference>
<organism evidence="2 3">
    <name type="scientific">Nocardioides exalbidus</name>
    <dbReference type="NCBI Taxonomy" id="402596"/>
    <lineage>
        <taxon>Bacteria</taxon>
        <taxon>Bacillati</taxon>
        <taxon>Actinomycetota</taxon>
        <taxon>Actinomycetes</taxon>
        <taxon>Propionibacteriales</taxon>
        <taxon>Nocardioidaceae</taxon>
        <taxon>Nocardioides</taxon>
    </lineage>
</organism>
<evidence type="ECO:0000259" key="1">
    <source>
        <dbReference type="Pfam" id="PF07510"/>
    </source>
</evidence>
<dbReference type="PROSITE" id="PS51257">
    <property type="entry name" value="PROKAR_LIPOPROTEIN"/>
    <property type="match status" value="1"/>
</dbReference>
<keyword evidence="3" id="KW-1185">Reference proteome</keyword>
<evidence type="ECO:0000313" key="2">
    <source>
        <dbReference type="EMBL" id="SEC98428.1"/>
    </source>
</evidence>
<dbReference type="AlphaFoldDB" id="A0A1H4X0G6"/>
<reference evidence="3" key="1">
    <citation type="submission" date="2016-10" db="EMBL/GenBank/DDBJ databases">
        <authorList>
            <person name="Varghese N."/>
            <person name="Submissions S."/>
        </authorList>
    </citation>
    <scope>NUCLEOTIDE SEQUENCE [LARGE SCALE GENOMIC DNA]</scope>
    <source>
        <strain evidence="3">DSM 22017</strain>
    </source>
</reference>
<dbReference type="PANTHER" id="PTHR24094:SF15">
    <property type="entry name" value="AMP-DEPENDENT SYNTHETASE_LIGASE DOMAIN-CONTAINING PROTEIN-RELATED"/>
    <property type="match status" value="1"/>
</dbReference>
<dbReference type="EMBL" id="FNRT01000002">
    <property type="protein sequence ID" value="SEC98428.1"/>
    <property type="molecule type" value="Genomic_DNA"/>
</dbReference>
<dbReference type="InterPro" id="IPR011089">
    <property type="entry name" value="GmrSD_C"/>
</dbReference>
<dbReference type="Pfam" id="PF07510">
    <property type="entry name" value="GmrSD_C"/>
    <property type="match status" value="1"/>
</dbReference>
<dbReference type="STRING" id="402596.SAMN04489844_3400"/>
<name>A0A1H4X0G6_9ACTN</name>
<feature type="domain" description="GmrSD restriction endonucleases C-terminal" evidence="1">
    <location>
        <begin position="86"/>
        <end position="212"/>
    </location>
</feature>
<gene>
    <name evidence="2" type="ORF">SAMN04489844_3400</name>
</gene>
<sequence>MGGMRWRTSVATAALAVLALAGCSLDGGQAPAIAADGIEASPAAGSSGPVRQLLGSIEVKGRAPMTDYGRDRFGQAWLDADRNGCDTRNDVLRDHLTDLVLEPGTGDCVVTSGTLDDPYTAATIHFVRGDGTLVDIDHVVALGNAWATGAAAWDVRQRAAFANDPMNLLPVDASANRQKGDGDAATWLPPNKAFRCAYVARQVGVKAKYGLWLTPPERAAVERVLATCPDQAAVPDSGAPLLVDHDISDPGPPS</sequence>
<proteinExistence type="predicted"/>
<dbReference type="PANTHER" id="PTHR24094">
    <property type="entry name" value="SECRETED PROTEIN"/>
    <property type="match status" value="1"/>
</dbReference>
<protein>
    <recommendedName>
        <fullName evidence="1">GmrSD restriction endonucleases C-terminal domain-containing protein</fullName>
    </recommendedName>
</protein>
<dbReference type="RefSeq" id="WP_217630371.1">
    <property type="nucleotide sequence ID" value="NZ_FNRT01000002.1"/>
</dbReference>
<accession>A0A1H4X0G6</accession>
<evidence type="ECO:0000313" key="3">
    <source>
        <dbReference type="Proteomes" id="UP000198742"/>
    </source>
</evidence>